<accession>A0A9X8QSR1</accession>
<dbReference type="PANTHER" id="PTHR30055">
    <property type="entry name" value="HTH-TYPE TRANSCRIPTIONAL REGULATOR RUTR"/>
    <property type="match status" value="1"/>
</dbReference>
<dbReference type="AlphaFoldDB" id="A0A9X8QSR1"/>
<keyword evidence="1" id="KW-0805">Transcription regulation</keyword>
<feature type="region of interest" description="Disordered" evidence="4">
    <location>
        <begin position="1"/>
        <end position="20"/>
    </location>
</feature>
<comment type="caution">
    <text evidence="5">The sequence shown here is derived from an EMBL/GenBank/DDBJ whole genome shotgun (WGS) entry which is preliminary data.</text>
</comment>
<evidence type="ECO:0000256" key="3">
    <source>
        <dbReference type="ARBA" id="ARBA00023163"/>
    </source>
</evidence>
<dbReference type="EMBL" id="FRBK01000006">
    <property type="protein sequence ID" value="SHL81667.1"/>
    <property type="molecule type" value="Genomic_DNA"/>
</dbReference>
<proteinExistence type="predicted"/>
<dbReference type="RefSeq" id="WP_073444790.1">
    <property type="nucleotide sequence ID" value="NZ_FRBK01000006.1"/>
</dbReference>
<dbReference type="GO" id="GO:0003700">
    <property type="term" value="F:DNA-binding transcription factor activity"/>
    <property type="evidence" value="ECO:0007669"/>
    <property type="project" value="TreeGrafter"/>
</dbReference>
<dbReference type="Gene3D" id="1.10.357.10">
    <property type="entry name" value="Tetracycline Repressor, domain 2"/>
    <property type="match status" value="1"/>
</dbReference>
<keyword evidence="2" id="KW-0238">DNA-binding</keyword>
<evidence type="ECO:0000313" key="6">
    <source>
        <dbReference type="Proteomes" id="UP000184388"/>
    </source>
</evidence>
<reference evidence="6" key="1">
    <citation type="submission" date="2016-11" db="EMBL/GenBank/DDBJ databases">
        <authorList>
            <person name="Jaros S."/>
            <person name="Januszkiewicz K."/>
            <person name="Wedrychowicz H."/>
        </authorList>
    </citation>
    <scope>NUCLEOTIDE SEQUENCE [LARGE SCALE GENOMIC DNA]</scope>
    <source>
        <strain evidence="6">CGMCC 4.3555</strain>
    </source>
</reference>
<dbReference type="PANTHER" id="PTHR30055:SF151">
    <property type="entry name" value="TRANSCRIPTIONAL REGULATORY PROTEIN"/>
    <property type="match status" value="1"/>
</dbReference>
<dbReference type="InterPro" id="IPR009057">
    <property type="entry name" value="Homeodomain-like_sf"/>
</dbReference>
<dbReference type="SUPFAM" id="SSF48498">
    <property type="entry name" value="Tetracyclin repressor-like, C-terminal domain"/>
    <property type="match status" value="1"/>
</dbReference>
<evidence type="ECO:0000256" key="2">
    <source>
        <dbReference type="ARBA" id="ARBA00023125"/>
    </source>
</evidence>
<sequence>MPELTPGRKPAARSPRPGRPAVIDRDRIVAAALELDQDTLTMQAVARRLGVATSALYRWVGSREELLDLASAELGRRIVPRREPTEADWRAWLAELAHAIRREFRAVPGFAARALTGGHRAVGHDTVERGVVTAFTLGGLPPEHARQRWYVFATAILGWLAAEESGRFPADPPMEFDALVEVLLASVQAEDGSPSGDQ</sequence>
<dbReference type="InterPro" id="IPR036271">
    <property type="entry name" value="Tet_transcr_reg_TetR-rel_C_sf"/>
</dbReference>
<protein>
    <submittedName>
        <fullName evidence="5">Transcriptional regulator, TetR family</fullName>
    </submittedName>
</protein>
<evidence type="ECO:0000256" key="1">
    <source>
        <dbReference type="ARBA" id="ARBA00023015"/>
    </source>
</evidence>
<keyword evidence="3" id="KW-0804">Transcription</keyword>
<gene>
    <name evidence="5" type="ORF">SAMN05216268_106294</name>
</gene>
<feature type="compositionally biased region" description="Low complexity" evidence="4">
    <location>
        <begin position="7"/>
        <end position="20"/>
    </location>
</feature>
<dbReference type="InterPro" id="IPR050109">
    <property type="entry name" value="HTH-type_TetR-like_transc_reg"/>
</dbReference>
<organism evidence="5 6">
    <name type="scientific">Streptomyces yunnanensis</name>
    <dbReference type="NCBI Taxonomy" id="156453"/>
    <lineage>
        <taxon>Bacteria</taxon>
        <taxon>Bacillati</taxon>
        <taxon>Actinomycetota</taxon>
        <taxon>Actinomycetes</taxon>
        <taxon>Kitasatosporales</taxon>
        <taxon>Streptomycetaceae</taxon>
        <taxon>Streptomyces</taxon>
    </lineage>
</organism>
<evidence type="ECO:0000256" key="4">
    <source>
        <dbReference type="SAM" id="MobiDB-lite"/>
    </source>
</evidence>
<evidence type="ECO:0000313" key="5">
    <source>
        <dbReference type="EMBL" id="SHL81667.1"/>
    </source>
</evidence>
<dbReference type="Proteomes" id="UP000184388">
    <property type="component" value="Unassembled WGS sequence"/>
</dbReference>
<dbReference type="GO" id="GO:0000976">
    <property type="term" value="F:transcription cis-regulatory region binding"/>
    <property type="evidence" value="ECO:0007669"/>
    <property type="project" value="TreeGrafter"/>
</dbReference>
<name>A0A9X8QSR1_9ACTN</name>
<dbReference type="SUPFAM" id="SSF46689">
    <property type="entry name" value="Homeodomain-like"/>
    <property type="match status" value="1"/>
</dbReference>